<reference evidence="1 2" key="1">
    <citation type="submission" date="2023-08" db="EMBL/GenBank/DDBJ databases">
        <title>Implementing the SeqCode for naming new Mesorhizobium species isolated from Vachellia karroo root nodules.</title>
        <authorList>
            <person name="Van Lill M."/>
        </authorList>
    </citation>
    <scope>NUCLEOTIDE SEQUENCE [LARGE SCALE GENOMIC DNA]</scope>
    <source>
        <strain evidence="1 2">VK22B</strain>
    </source>
</reference>
<accession>A0ABU4Z017</accession>
<evidence type="ECO:0000313" key="1">
    <source>
        <dbReference type="EMBL" id="MDX8492529.1"/>
    </source>
</evidence>
<proteinExistence type="predicted"/>
<dbReference type="Proteomes" id="UP001271249">
    <property type="component" value="Unassembled WGS sequence"/>
</dbReference>
<organism evidence="1 2">
    <name type="scientific">Mesorhizobium captivum</name>
    <dbReference type="NCBI Taxonomy" id="3072319"/>
    <lineage>
        <taxon>Bacteria</taxon>
        <taxon>Pseudomonadati</taxon>
        <taxon>Pseudomonadota</taxon>
        <taxon>Alphaproteobacteria</taxon>
        <taxon>Hyphomicrobiales</taxon>
        <taxon>Phyllobacteriaceae</taxon>
        <taxon>Mesorhizobium</taxon>
    </lineage>
</organism>
<sequence>MTLSSRDGADAELLSDAIGALRELTLRVKDSHDRSFDDGNSADTWQSDELRDAISRAEAVIAKAQNRRE</sequence>
<dbReference type="RefSeq" id="WP_320226513.1">
    <property type="nucleotide sequence ID" value="NZ_JAVIJB010000008.1"/>
</dbReference>
<protein>
    <submittedName>
        <fullName evidence="1">Uncharacterized protein</fullName>
    </submittedName>
</protein>
<name>A0ABU4Z017_9HYPH</name>
<comment type="caution">
    <text evidence="1">The sequence shown here is derived from an EMBL/GenBank/DDBJ whole genome shotgun (WGS) entry which is preliminary data.</text>
</comment>
<evidence type="ECO:0000313" key="2">
    <source>
        <dbReference type="Proteomes" id="UP001271249"/>
    </source>
</evidence>
<gene>
    <name evidence="1" type="ORF">RFN29_13175</name>
</gene>
<keyword evidence="2" id="KW-1185">Reference proteome</keyword>
<dbReference type="EMBL" id="JAVIJC010000011">
    <property type="protein sequence ID" value="MDX8492529.1"/>
    <property type="molecule type" value="Genomic_DNA"/>
</dbReference>